<dbReference type="InterPro" id="IPR025948">
    <property type="entry name" value="HTH-like_dom"/>
</dbReference>
<dbReference type="InterPro" id="IPR012337">
    <property type="entry name" value="RNaseH-like_sf"/>
</dbReference>
<evidence type="ECO:0000259" key="2">
    <source>
        <dbReference type="PROSITE" id="PS50994"/>
    </source>
</evidence>
<evidence type="ECO:0000313" key="3">
    <source>
        <dbReference type="EMBL" id="KXP12236.1"/>
    </source>
</evidence>
<proteinExistence type="predicted"/>
<dbReference type="PANTHER" id="PTHR46889:SF5">
    <property type="entry name" value="INTEGRASE PROTEIN"/>
    <property type="match status" value="1"/>
</dbReference>
<dbReference type="GO" id="GO:0003676">
    <property type="term" value="F:nucleic acid binding"/>
    <property type="evidence" value="ECO:0007669"/>
    <property type="project" value="InterPro"/>
</dbReference>
<name>A0A138AP70_9ACTN</name>
<organism evidence="3 4">
    <name type="scientific">Tsukamurella pseudospumae</name>
    <dbReference type="NCBI Taxonomy" id="239498"/>
    <lineage>
        <taxon>Bacteria</taxon>
        <taxon>Bacillati</taxon>
        <taxon>Actinomycetota</taxon>
        <taxon>Actinomycetes</taxon>
        <taxon>Mycobacteriales</taxon>
        <taxon>Tsukamurellaceae</taxon>
        <taxon>Tsukamurella</taxon>
    </lineage>
</organism>
<dbReference type="InterPro" id="IPR050900">
    <property type="entry name" value="Transposase_IS3/IS150/IS904"/>
</dbReference>
<dbReference type="STRING" id="239498.AXK60_23670"/>
<dbReference type="PROSITE" id="PS50994">
    <property type="entry name" value="INTEGRASE"/>
    <property type="match status" value="1"/>
</dbReference>
<evidence type="ECO:0000256" key="1">
    <source>
        <dbReference type="ARBA" id="ARBA00002286"/>
    </source>
</evidence>
<reference evidence="4" key="1">
    <citation type="submission" date="2016-02" db="EMBL/GenBank/DDBJ databases">
        <authorList>
            <person name="Wen L."/>
            <person name="He K."/>
            <person name="Yang H."/>
        </authorList>
    </citation>
    <scope>NUCLEOTIDE SEQUENCE [LARGE SCALE GENOMIC DNA]</scope>
    <source>
        <strain evidence="4">JCM 15929</strain>
    </source>
</reference>
<dbReference type="EMBL" id="LSRF01000013">
    <property type="protein sequence ID" value="KXP12236.1"/>
    <property type="molecule type" value="Genomic_DNA"/>
</dbReference>
<dbReference type="InterPro" id="IPR036397">
    <property type="entry name" value="RNaseH_sf"/>
</dbReference>
<feature type="domain" description="Integrase catalytic" evidence="2">
    <location>
        <begin position="127"/>
        <end position="292"/>
    </location>
</feature>
<dbReference type="PANTHER" id="PTHR46889">
    <property type="entry name" value="TRANSPOSASE INSF FOR INSERTION SEQUENCE IS3B-RELATED"/>
    <property type="match status" value="1"/>
</dbReference>
<dbReference type="NCBIfam" id="NF033516">
    <property type="entry name" value="transpos_IS3"/>
    <property type="match status" value="1"/>
</dbReference>
<dbReference type="Pfam" id="PF00665">
    <property type="entry name" value="rve"/>
    <property type="match status" value="1"/>
</dbReference>
<dbReference type="Proteomes" id="UP000070258">
    <property type="component" value="Unassembled WGS sequence"/>
</dbReference>
<dbReference type="Gene3D" id="3.30.420.10">
    <property type="entry name" value="Ribonuclease H-like superfamily/Ribonuclease H"/>
    <property type="match status" value="1"/>
</dbReference>
<comment type="caution">
    <text evidence="3">The sequence shown here is derived from an EMBL/GenBank/DDBJ whole genome shotgun (WGS) entry which is preliminary data.</text>
</comment>
<dbReference type="Pfam" id="PF13333">
    <property type="entry name" value="rve_2"/>
    <property type="match status" value="1"/>
</dbReference>
<dbReference type="SUPFAM" id="SSF53098">
    <property type="entry name" value="Ribonuclease H-like"/>
    <property type="match status" value="1"/>
</dbReference>
<sequence length="307" mass="35045">MIRYIDRYRHRFGVELICRTLRATDAGFLTSRGYRAARTRPPSDRALMDRELIDELRRIHRDNFSVYGVRKMHAAMRRTGWDIGRDRTARLMKAAGLQGVQRGRKVFTTHPDPTQQRPADLVERHFHASAPNRLWVVDITYTRTWQSMAYTAFVTDVCTRKIVGWAVTPTMRTADLPLEAFNYAIWQTDGADLRDLIHHSDRGSQYLSVIYTDRLAELGITASVGSRGDSYDNALAEAVNAAYKAELIRRGPWKTVEQLELATMEWVHWFNHERLPEALGYRTPVETGSSSLSGQCLVRASAASACR</sequence>
<evidence type="ECO:0000313" key="4">
    <source>
        <dbReference type="Proteomes" id="UP000070258"/>
    </source>
</evidence>
<dbReference type="AlphaFoldDB" id="A0A138AP70"/>
<comment type="function">
    <text evidence="1">Involved in the transposition of the insertion sequence.</text>
</comment>
<gene>
    <name evidence="3" type="ORF">AXK60_23670</name>
</gene>
<accession>A0A138AP70</accession>
<dbReference type="GO" id="GO:0015074">
    <property type="term" value="P:DNA integration"/>
    <property type="evidence" value="ECO:0007669"/>
    <property type="project" value="InterPro"/>
</dbReference>
<dbReference type="InterPro" id="IPR048020">
    <property type="entry name" value="Transpos_IS3"/>
</dbReference>
<dbReference type="InterPro" id="IPR001584">
    <property type="entry name" value="Integrase_cat-core"/>
</dbReference>
<protein>
    <submittedName>
        <fullName evidence="3">Transposase</fullName>
    </submittedName>
</protein>
<dbReference type="Pfam" id="PF13276">
    <property type="entry name" value="HTH_21"/>
    <property type="match status" value="1"/>
</dbReference>